<accession>A0AAW9QR37</accession>
<dbReference type="Gene3D" id="2.70.98.10">
    <property type="match status" value="1"/>
</dbReference>
<dbReference type="GO" id="GO:0006006">
    <property type="term" value="P:glucose metabolic process"/>
    <property type="evidence" value="ECO:0007669"/>
    <property type="project" value="TreeGrafter"/>
</dbReference>
<comment type="pathway">
    <text evidence="1 5">Carbohydrate metabolism; hexose metabolism.</text>
</comment>
<evidence type="ECO:0000256" key="8">
    <source>
        <dbReference type="PIRSR" id="PIRSR005096-3"/>
    </source>
</evidence>
<dbReference type="SUPFAM" id="SSF74650">
    <property type="entry name" value="Galactose mutarotase-like"/>
    <property type="match status" value="1"/>
</dbReference>
<dbReference type="InterPro" id="IPR047215">
    <property type="entry name" value="Galactose_mutarotase-like"/>
</dbReference>
<dbReference type="NCBIfam" id="NF008277">
    <property type="entry name" value="PRK11055.1"/>
    <property type="match status" value="1"/>
</dbReference>
<evidence type="ECO:0000256" key="1">
    <source>
        <dbReference type="ARBA" id="ARBA00005028"/>
    </source>
</evidence>
<sequence>MKGNLAELPDWIQVITMTLTHPEPRAALNEASFRATLAGKETRLYWIGGDRLTAAITNYGARLVTLYVPDRDGTPRDVVLGFDNIQDYEKDGDYHGAIVGRYANRIARGRFSLDGKDYTLAINNPPNHLHGGSAGFSARVWEVVETSPEAIGLRYLSADGEEGYPGNVALTVRYSIEGDTLSISFEATTDAPTVLNVCNHAYWNLNGQGIGSAMEHTLFINAARFTPVDEFLIPTGELAPVKGTPFDFTTPTAIGERIDDHNRQLGYGDGYDHNFALVDRGEDRSLAAVAVGDRSGIEMAIYTTEPGLQLYSGNYLRSLHRLKYGLADDRRSAFCLETQHFPDSPNRLEFPSVVLRPGETFRGRTEHTFRIARD</sequence>
<reference evidence="9 10" key="1">
    <citation type="submission" date="2024-01" db="EMBL/GenBank/DDBJ databases">
        <title>Genomic insights into the taxonomy and metabolism of the cyanobacterium Pannus brasiliensis CCIBt3594.</title>
        <authorList>
            <person name="Machado M."/>
            <person name="Botero N.B."/>
            <person name="Andreote A.P.D."/>
            <person name="Feitosa A.M.T."/>
            <person name="Popin R."/>
            <person name="Sivonen K."/>
            <person name="Fiore M.F."/>
        </authorList>
    </citation>
    <scope>NUCLEOTIDE SEQUENCE [LARGE SCALE GENOMIC DNA]</scope>
    <source>
        <strain evidence="9 10">CCIBt3594</strain>
    </source>
</reference>
<dbReference type="InterPro" id="IPR011013">
    <property type="entry name" value="Gal_mutarotase_sf_dom"/>
</dbReference>
<evidence type="ECO:0000256" key="2">
    <source>
        <dbReference type="ARBA" id="ARBA00006206"/>
    </source>
</evidence>
<dbReference type="GO" id="GO:0030246">
    <property type="term" value="F:carbohydrate binding"/>
    <property type="evidence" value="ECO:0007669"/>
    <property type="project" value="InterPro"/>
</dbReference>
<comment type="catalytic activity">
    <reaction evidence="5">
        <text>alpha-D-glucose = beta-D-glucose</text>
        <dbReference type="Rhea" id="RHEA:10264"/>
        <dbReference type="ChEBI" id="CHEBI:15903"/>
        <dbReference type="ChEBI" id="CHEBI:17925"/>
        <dbReference type="EC" id="5.1.3.3"/>
    </reaction>
</comment>
<evidence type="ECO:0000256" key="6">
    <source>
        <dbReference type="PIRSR" id="PIRSR005096-1"/>
    </source>
</evidence>
<proteinExistence type="inferred from homology"/>
<feature type="binding site" evidence="7">
    <location>
        <position position="272"/>
    </location>
    <ligand>
        <name>beta-D-galactose</name>
        <dbReference type="ChEBI" id="CHEBI:27667"/>
    </ligand>
</feature>
<feature type="active site" description="Proton donor" evidence="6">
    <location>
        <position position="200"/>
    </location>
</feature>
<dbReference type="InterPro" id="IPR015443">
    <property type="entry name" value="Aldose_1-epimerase"/>
</dbReference>
<dbReference type="Proteomes" id="UP001328733">
    <property type="component" value="Unassembled WGS sequence"/>
</dbReference>
<feature type="active site" description="Proton acceptor" evidence="6">
    <location>
        <position position="337"/>
    </location>
</feature>
<dbReference type="PANTHER" id="PTHR10091:SF0">
    <property type="entry name" value="GALACTOSE MUTAROTASE"/>
    <property type="match status" value="1"/>
</dbReference>
<comment type="similarity">
    <text evidence="2 5">Belongs to the aldose epimerase family.</text>
</comment>
<dbReference type="Pfam" id="PF01263">
    <property type="entry name" value="Aldose_epim"/>
    <property type="match status" value="1"/>
</dbReference>
<feature type="binding site" evidence="8">
    <location>
        <begin position="200"/>
        <end position="202"/>
    </location>
    <ligand>
        <name>beta-D-galactose</name>
        <dbReference type="ChEBI" id="CHEBI:27667"/>
    </ligand>
</feature>
<dbReference type="InterPro" id="IPR014718">
    <property type="entry name" value="GH-type_carb-bd"/>
</dbReference>
<feature type="binding site" evidence="8">
    <location>
        <begin position="104"/>
        <end position="105"/>
    </location>
    <ligand>
        <name>beta-D-galactose</name>
        <dbReference type="ChEBI" id="CHEBI:27667"/>
    </ligand>
</feature>
<keyword evidence="3 5" id="KW-0413">Isomerase</keyword>
<dbReference type="CDD" id="cd09019">
    <property type="entry name" value="galactose_mutarotase_like"/>
    <property type="match status" value="1"/>
</dbReference>
<keyword evidence="10" id="KW-1185">Reference proteome</keyword>
<dbReference type="PANTHER" id="PTHR10091">
    <property type="entry name" value="ALDOSE-1-EPIMERASE"/>
    <property type="match status" value="1"/>
</dbReference>
<keyword evidence="4 5" id="KW-0119">Carbohydrate metabolism</keyword>
<organism evidence="9 10">
    <name type="scientific">Pannus brasiliensis CCIBt3594</name>
    <dbReference type="NCBI Taxonomy" id="1427578"/>
    <lineage>
        <taxon>Bacteria</taxon>
        <taxon>Bacillati</taxon>
        <taxon>Cyanobacteriota</taxon>
        <taxon>Cyanophyceae</taxon>
        <taxon>Oscillatoriophycideae</taxon>
        <taxon>Chroococcales</taxon>
        <taxon>Microcystaceae</taxon>
        <taxon>Pannus</taxon>
    </lineage>
</organism>
<evidence type="ECO:0000256" key="3">
    <source>
        <dbReference type="ARBA" id="ARBA00023235"/>
    </source>
</evidence>
<dbReference type="RefSeq" id="WP_332867720.1">
    <property type="nucleotide sequence ID" value="NZ_JBAFSM010000083.1"/>
</dbReference>
<dbReference type="PIRSF" id="PIRSF005096">
    <property type="entry name" value="GALM"/>
    <property type="match status" value="1"/>
</dbReference>
<evidence type="ECO:0000256" key="7">
    <source>
        <dbReference type="PIRSR" id="PIRSR005096-2"/>
    </source>
</evidence>
<comment type="caution">
    <text evidence="9">The sequence shown here is derived from an EMBL/GenBank/DDBJ whole genome shotgun (WGS) entry which is preliminary data.</text>
</comment>
<name>A0AAW9QR37_9CHRO</name>
<gene>
    <name evidence="9" type="ORF">V0288_24205</name>
</gene>
<dbReference type="GO" id="GO:0033499">
    <property type="term" value="P:galactose catabolic process via UDP-galactose, Leloir pathway"/>
    <property type="evidence" value="ECO:0007669"/>
    <property type="project" value="TreeGrafter"/>
</dbReference>
<evidence type="ECO:0000313" key="9">
    <source>
        <dbReference type="EMBL" id="MEG3440252.1"/>
    </source>
</evidence>
<dbReference type="AlphaFoldDB" id="A0AAW9QR37"/>
<evidence type="ECO:0000256" key="4">
    <source>
        <dbReference type="ARBA" id="ARBA00023277"/>
    </source>
</evidence>
<dbReference type="EC" id="5.1.3.3" evidence="5"/>
<protein>
    <recommendedName>
        <fullName evidence="5">Aldose 1-epimerase</fullName>
        <ecNumber evidence="5">5.1.3.3</ecNumber>
    </recommendedName>
</protein>
<dbReference type="EMBL" id="JBAFSM010000083">
    <property type="protein sequence ID" value="MEG3440252.1"/>
    <property type="molecule type" value="Genomic_DNA"/>
</dbReference>
<evidence type="ECO:0000313" key="10">
    <source>
        <dbReference type="Proteomes" id="UP001328733"/>
    </source>
</evidence>
<evidence type="ECO:0000256" key="5">
    <source>
        <dbReference type="PIRNR" id="PIRNR005096"/>
    </source>
</evidence>
<dbReference type="InterPro" id="IPR008183">
    <property type="entry name" value="Aldose_1/G6P_1-epimerase"/>
</dbReference>
<dbReference type="GO" id="GO:0004034">
    <property type="term" value="F:aldose 1-epimerase activity"/>
    <property type="evidence" value="ECO:0007669"/>
    <property type="project" value="UniProtKB-EC"/>
</dbReference>